<sequence length="577" mass="64262">MPENHPDNANANAHYPYDTNRVRELLKGHRKTRGLRSCFPCRHRKVRCDGLAPCSSCVKRGHRDLCRFPTERGRSAGAGPVGTGTASSLGSGSGNGVWGGGLDLDVITHSIEESQSQAQQPSTDPNLVITRLEKIEEQISALKAELRASSVTAPPLQSSDHGPGTSNQSSLLRSRPPSKSPGRYCIEDATGATLYLGSHSDTPLALGCRQASDRGDFLLHEAMANQFVPRAYPFTSLWGPEATTADICETLPEDADMIREGGESSEDEPNTSWLALLFAVLACGVQFSDDPIRQRDLRSKVFGSTIRLAQSIGLHDPSRSLLADEQIKQNQLWWMIIWQDIFLSFTYDRPPSLIPIDISLSSDSMDQRASDFQHCVLDLCRIISIRAQNKTPSDPRELLQNTLQYKQQIEKVLDHAQPFLVDRSQCTSFQNHLERLALGIHFGYSICRLCQIYVDDTDSNLPIPVAIESGWSDRAMQVVECFLDLHRLSASVCRSLAFVHNSVSCAITLMSHERLRPADDRKMRSLIERMIAVLEKEEKNSEWRDADTNVRYFGPYSRALKALREISSSHEGVANQF</sequence>
<reference evidence="1 2" key="1">
    <citation type="journal article" date="2023" name="ACS Omega">
        <title>Identification of the Neoaspergillic Acid Biosynthesis Gene Cluster by Establishing an In Vitro CRISPR-Ribonucleoprotein Genetic System in Aspergillus melleus.</title>
        <authorList>
            <person name="Yuan B."/>
            <person name="Grau M.F."/>
            <person name="Murata R.M."/>
            <person name="Torok T."/>
            <person name="Venkateswaran K."/>
            <person name="Stajich J.E."/>
            <person name="Wang C.C.C."/>
        </authorList>
    </citation>
    <scope>NUCLEOTIDE SEQUENCE [LARGE SCALE GENOMIC DNA]</scope>
    <source>
        <strain evidence="1 2">IMV 1140</strain>
    </source>
</reference>
<evidence type="ECO:0000313" key="2">
    <source>
        <dbReference type="Proteomes" id="UP001177260"/>
    </source>
</evidence>
<dbReference type="Proteomes" id="UP001177260">
    <property type="component" value="Unassembled WGS sequence"/>
</dbReference>
<accession>A0ACC3AXD7</accession>
<evidence type="ECO:0000313" key="1">
    <source>
        <dbReference type="EMBL" id="KAK1142525.1"/>
    </source>
</evidence>
<gene>
    <name evidence="1" type="ORF">N8T08_007499</name>
</gene>
<keyword evidence="2" id="KW-1185">Reference proteome</keyword>
<name>A0ACC3AXD7_9EURO</name>
<dbReference type="EMBL" id="JAOPJF010000049">
    <property type="protein sequence ID" value="KAK1142525.1"/>
    <property type="molecule type" value="Genomic_DNA"/>
</dbReference>
<organism evidence="1 2">
    <name type="scientific">Aspergillus melleus</name>
    <dbReference type="NCBI Taxonomy" id="138277"/>
    <lineage>
        <taxon>Eukaryota</taxon>
        <taxon>Fungi</taxon>
        <taxon>Dikarya</taxon>
        <taxon>Ascomycota</taxon>
        <taxon>Pezizomycotina</taxon>
        <taxon>Eurotiomycetes</taxon>
        <taxon>Eurotiomycetidae</taxon>
        <taxon>Eurotiales</taxon>
        <taxon>Aspergillaceae</taxon>
        <taxon>Aspergillus</taxon>
        <taxon>Aspergillus subgen. Circumdati</taxon>
    </lineage>
</organism>
<protein>
    <submittedName>
        <fullName evidence="1">Uncharacterized protein</fullName>
    </submittedName>
</protein>
<comment type="caution">
    <text evidence="1">The sequence shown here is derived from an EMBL/GenBank/DDBJ whole genome shotgun (WGS) entry which is preliminary data.</text>
</comment>
<proteinExistence type="predicted"/>